<protein>
    <submittedName>
        <fullName evidence="7">ATP-binding cassette domain-containing protein</fullName>
    </submittedName>
</protein>
<evidence type="ECO:0000256" key="5">
    <source>
        <dbReference type="ARBA" id="ARBA00022970"/>
    </source>
</evidence>
<accession>A0A6L8W4W6</accession>
<dbReference type="InterPro" id="IPR003593">
    <property type="entry name" value="AAA+_ATPase"/>
</dbReference>
<dbReference type="RefSeq" id="WP_161314003.1">
    <property type="nucleotide sequence ID" value="NZ_WTUW01000001.1"/>
</dbReference>
<dbReference type="InterPro" id="IPR017871">
    <property type="entry name" value="ABC_transporter-like_CS"/>
</dbReference>
<evidence type="ECO:0000256" key="4">
    <source>
        <dbReference type="ARBA" id="ARBA00022840"/>
    </source>
</evidence>
<organism evidence="7 8">
    <name type="scientific">Sneathiella litorea</name>
    <dbReference type="NCBI Taxonomy" id="2606216"/>
    <lineage>
        <taxon>Bacteria</taxon>
        <taxon>Pseudomonadati</taxon>
        <taxon>Pseudomonadota</taxon>
        <taxon>Alphaproteobacteria</taxon>
        <taxon>Sneathiellales</taxon>
        <taxon>Sneathiellaceae</taxon>
        <taxon>Sneathiella</taxon>
    </lineage>
</organism>
<dbReference type="InterPro" id="IPR003439">
    <property type="entry name" value="ABC_transporter-like_ATP-bd"/>
</dbReference>
<dbReference type="PANTHER" id="PTHR43820:SF4">
    <property type="entry name" value="HIGH-AFFINITY BRANCHED-CHAIN AMINO ACID TRANSPORT ATP-BINDING PROTEIN LIVF"/>
    <property type="match status" value="1"/>
</dbReference>
<comment type="caution">
    <text evidence="7">The sequence shown here is derived from an EMBL/GenBank/DDBJ whole genome shotgun (WGS) entry which is preliminary data.</text>
</comment>
<dbReference type="InterPro" id="IPR052156">
    <property type="entry name" value="BCAA_Transport_ATP-bd_LivF"/>
</dbReference>
<proteinExistence type="inferred from homology"/>
<comment type="similarity">
    <text evidence="1">Belongs to the ABC transporter superfamily.</text>
</comment>
<gene>
    <name evidence="7" type="ORF">GQE98_02735</name>
</gene>
<evidence type="ECO:0000313" key="7">
    <source>
        <dbReference type="EMBL" id="MZR29542.1"/>
    </source>
</evidence>
<dbReference type="AlphaFoldDB" id="A0A6L8W4W6"/>
<name>A0A6L8W4W6_9PROT</name>
<keyword evidence="8" id="KW-1185">Reference proteome</keyword>
<keyword evidence="3" id="KW-0547">Nucleotide-binding</keyword>
<dbReference type="PANTHER" id="PTHR43820">
    <property type="entry name" value="HIGH-AFFINITY BRANCHED-CHAIN AMINO ACID TRANSPORT ATP-BINDING PROTEIN LIVF"/>
    <property type="match status" value="1"/>
</dbReference>
<dbReference type="PROSITE" id="PS50893">
    <property type="entry name" value="ABC_TRANSPORTER_2"/>
    <property type="match status" value="1"/>
</dbReference>
<dbReference type="SUPFAM" id="SSF52540">
    <property type="entry name" value="P-loop containing nucleoside triphosphate hydrolases"/>
    <property type="match status" value="1"/>
</dbReference>
<keyword evidence="5" id="KW-0029">Amino-acid transport</keyword>
<evidence type="ECO:0000259" key="6">
    <source>
        <dbReference type="PROSITE" id="PS50893"/>
    </source>
</evidence>
<feature type="domain" description="ABC transporter" evidence="6">
    <location>
        <begin position="2"/>
        <end position="232"/>
    </location>
</feature>
<dbReference type="SMART" id="SM00382">
    <property type="entry name" value="AAA"/>
    <property type="match status" value="1"/>
</dbReference>
<dbReference type="GO" id="GO:0015658">
    <property type="term" value="F:branched-chain amino acid transmembrane transporter activity"/>
    <property type="evidence" value="ECO:0007669"/>
    <property type="project" value="TreeGrafter"/>
</dbReference>
<reference evidence="7 8" key="1">
    <citation type="submission" date="2019-12" db="EMBL/GenBank/DDBJ databases">
        <title>Snethiella sp. nov. sp. isolated from sea sand.</title>
        <authorList>
            <person name="Kim J."/>
            <person name="Jeong S.E."/>
            <person name="Jung H.S."/>
            <person name="Jeon C.O."/>
        </authorList>
    </citation>
    <scope>NUCLEOTIDE SEQUENCE [LARGE SCALE GENOMIC DNA]</scope>
    <source>
        <strain evidence="7 8">DP05</strain>
    </source>
</reference>
<dbReference type="Gene3D" id="3.40.50.300">
    <property type="entry name" value="P-loop containing nucleotide triphosphate hydrolases"/>
    <property type="match status" value="1"/>
</dbReference>
<dbReference type="PROSITE" id="PS00211">
    <property type="entry name" value="ABC_TRANSPORTER_1"/>
    <property type="match status" value="1"/>
</dbReference>
<dbReference type="GO" id="GO:0016887">
    <property type="term" value="F:ATP hydrolysis activity"/>
    <property type="evidence" value="ECO:0007669"/>
    <property type="project" value="InterPro"/>
</dbReference>
<dbReference type="InterPro" id="IPR027417">
    <property type="entry name" value="P-loop_NTPase"/>
</dbReference>
<evidence type="ECO:0000256" key="3">
    <source>
        <dbReference type="ARBA" id="ARBA00022741"/>
    </source>
</evidence>
<dbReference type="Pfam" id="PF00005">
    <property type="entry name" value="ABC_tran"/>
    <property type="match status" value="1"/>
</dbReference>
<dbReference type="EMBL" id="WTUW01000001">
    <property type="protein sequence ID" value="MZR29542.1"/>
    <property type="molecule type" value="Genomic_DNA"/>
</dbReference>
<dbReference type="GO" id="GO:0015807">
    <property type="term" value="P:L-amino acid transport"/>
    <property type="evidence" value="ECO:0007669"/>
    <property type="project" value="TreeGrafter"/>
</dbReference>
<evidence type="ECO:0000256" key="2">
    <source>
        <dbReference type="ARBA" id="ARBA00022448"/>
    </source>
</evidence>
<dbReference type="Proteomes" id="UP000476030">
    <property type="component" value="Unassembled WGS sequence"/>
</dbReference>
<evidence type="ECO:0000256" key="1">
    <source>
        <dbReference type="ARBA" id="ARBA00005417"/>
    </source>
</evidence>
<evidence type="ECO:0000313" key="8">
    <source>
        <dbReference type="Proteomes" id="UP000476030"/>
    </source>
</evidence>
<keyword evidence="2" id="KW-0813">Transport</keyword>
<dbReference type="GO" id="GO:0005524">
    <property type="term" value="F:ATP binding"/>
    <property type="evidence" value="ECO:0007669"/>
    <property type="project" value="UniProtKB-KW"/>
</dbReference>
<keyword evidence="4 7" id="KW-0067">ATP-binding</keyword>
<sequence>MFKVSNATGGYGKTIIIHDVSLNVREGEIVALLGRNGVGKSTLMKYMTAIIPAKKGKVEIAGCPAPNTTFGRARAGLGYVPQGRFVFPRMSVTENIAVAAATNGKNATMAVEEALEEFPLLRPKATALAGGLSGGQQQVLALARALAADPCILLLDEPTEGVQPSIIDEIAGTLLRINKERGISMLVAEQDLDFCLSIAERAYVMERGTIRLETDRENLRKDKALQQELLGV</sequence>